<reference evidence="2" key="1">
    <citation type="submission" date="2019-12" db="EMBL/GenBank/DDBJ databases">
        <authorList>
            <person name="Scholes J."/>
        </authorList>
    </citation>
    <scope>NUCLEOTIDE SEQUENCE</scope>
</reference>
<feature type="region of interest" description="Disordered" evidence="1">
    <location>
        <begin position="185"/>
        <end position="284"/>
    </location>
</feature>
<dbReference type="Proteomes" id="UP001153555">
    <property type="component" value="Unassembled WGS sequence"/>
</dbReference>
<accession>A0A9N7R8L6</accession>
<dbReference type="PANTHER" id="PTHR33671:SF3">
    <property type="entry name" value="F28N24.8 PROTEIN"/>
    <property type="match status" value="1"/>
</dbReference>
<comment type="caution">
    <text evidence="2">The sequence shown here is derived from an EMBL/GenBank/DDBJ whole genome shotgun (WGS) entry which is preliminary data.</text>
</comment>
<evidence type="ECO:0000313" key="2">
    <source>
        <dbReference type="EMBL" id="CAA0817761.1"/>
    </source>
</evidence>
<name>A0A9N7R8L6_STRHE</name>
<dbReference type="EMBL" id="CACSLK010016728">
    <property type="protein sequence ID" value="CAA0817761.1"/>
    <property type="molecule type" value="Genomic_DNA"/>
</dbReference>
<feature type="compositionally biased region" description="Polar residues" evidence="1">
    <location>
        <begin position="244"/>
        <end position="264"/>
    </location>
</feature>
<dbReference type="PANTHER" id="PTHR33671">
    <property type="entry name" value="N-METHYLTRANSFERASE, PUTATIVE (DUF688)-RELATED"/>
    <property type="match status" value="1"/>
</dbReference>
<dbReference type="InterPro" id="IPR007789">
    <property type="entry name" value="DUF688"/>
</dbReference>
<dbReference type="OrthoDB" id="677721at2759"/>
<organism evidence="2 3">
    <name type="scientific">Striga hermonthica</name>
    <name type="common">Purple witchweed</name>
    <name type="synonym">Buchnera hermonthica</name>
    <dbReference type="NCBI Taxonomy" id="68872"/>
    <lineage>
        <taxon>Eukaryota</taxon>
        <taxon>Viridiplantae</taxon>
        <taxon>Streptophyta</taxon>
        <taxon>Embryophyta</taxon>
        <taxon>Tracheophyta</taxon>
        <taxon>Spermatophyta</taxon>
        <taxon>Magnoliopsida</taxon>
        <taxon>eudicotyledons</taxon>
        <taxon>Gunneridae</taxon>
        <taxon>Pentapetalae</taxon>
        <taxon>asterids</taxon>
        <taxon>lamiids</taxon>
        <taxon>Lamiales</taxon>
        <taxon>Orobanchaceae</taxon>
        <taxon>Buchnereae</taxon>
        <taxon>Striga</taxon>
    </lineage>
</organism>
<gene>
    <name evidence="2" type="ORF">SHERM_17151</name>
</gene>
<keyword evidence="3" id="KW-1185">Reference proteome</keyword>
<evidence type="ECO:0000313" key="3">
    <source>
        <dbReference type="Proteomes" id="UP001153555"/>
    </source>
</evidence>
<sequence length="432" mass="48249">MTVGFLGFLRKNLIADESENSGTENDEEDTYSDAINALSLNESCSVSGVSGSHGTGVRPSGTFSVDKQTRDFMMSRFLPAAKAVVVLETPQYVAKKPSVVGRKDEEIVKVKKNFVSGEITRPLVRKYGSAEVLPYYGRYGFDNEESEDDEDEKIGRVPVKKPGKKWGIIPRICSVKSSMCLLNPLPAMKSKSRPPTPTAGEERRLRRNAVSGPLDKNGRQLTPPPRKKYHSGQISRDLRGPHDTNITNKSSIHDSSYPLLTSRDSPLRRYRSGSVSPYRNESPRSAFREASGFLGVPKEIDPKIASSRKMFNALRDVSRNHAVEKTVYVDSVRKVVEKRSGSKYTDYDEVKKDVKKSLLRPPLPKSPSESWLWRTLPSFGQSRRNSGELNGSSGGDDAKWENIVKSSNIRHDHHACYSEELIPHVSYKQSKS</sequence>
<protein>
    <submittedName>
        <fullName evidence="2">Uncharacterized protein</fullName>
    </submittedName>
</protein>
<evidence type="ECO:0000256" key="1">
    <source>
        <dbReference type="SAM" id="MobiDB-lite"/>
    </source>
</evidence>
<proteinExistence type="predicted"/>
<dbReference type="AlphaFoldDB" id="A0A9N7R8L6"/>
<dbReference type="Pfam" id="PF05097">
    <property type="entry name" value="DUF688"/>
    <property type="match status" value="1"/>
</dbReference>